<dbReference type="SUPFAM" id="SSF101936">
    <property type="entry name" value="DNA-binding pseudobarrel domain"/>
    <property type="match status" value="1"/>
</dbReference>
<dbReference type="GeneID" id="125314139"/>
<dbReference type="InterPro" id="IPR003340">
    <property type="entry name" value="B3_DNA-bd"/>
</dbReference>
<keyword evidence="3" id="KW-0238">DNA-binding</keyword>
<evidence type="ECO:0000256" key="2">
    <source>
        <dbReference type="ARBA" id="ARBA00023015"/>
    </source>
</evidence>
<evidence type="ECO:0000313" key="6">
    <source>
        <dbReference type="Proteomes" id="UP000827889"/>
    </source>
</evidence>
<keyword evidence="6" id="KW-1185">Reference proteome</keyword>
<dbReference type="RefSeq" id="XP_048131578.1">
    <property type="nucleotide sequence ID" value="XM_048275621.1"/>
</dbReference>
<sequence length="162" mass="18473">MPETELVLFLDPYKFKKKLAPSDVDGRRSRLLITRNSAKNHLLQLMSWETETEVISGEGADVIVWDDDTNSEHRLVFICWQSSETYVLRGGWIREFVRRRGLEAGDEVGIYWDTLASKSPAYRHFIFASNLIVEFCNAGCITGCAQCVPFLKINGLQNLLLT</sequence>
<evidence type="ECO:0000256" key="3">
    <source>
        <dbReference type="ARBA" id="ARBA00023125"/>
    </source>
</evidence>
<dbReference type="Gene3D" id="2.40.330.10">
    <property type="entry name" value="DNA-binding pseudobarrel domain"/>
    <property type="match status" value="1"/>
</dbReference>
<proteinExistence type="predicted"/>
<reference evidence="7" key="1">
    <citation type="submission" date="2025-08" db="UniProtKB">
        <authorList>
            <consortium name="RefSeq"/>
        </authorList>
    </citation>
    <scope>IDENTIFICATION</scope>
    <source>
        <tissue evidence="7">Leaf</tissue>
    </source>
</reference>
<evidence type="ECO:0000313" key="7">
    <source>
        <dbReference type="RefSeq" id="XP_048131578.1"/>
    </source>
</evidence>
<gene>
    <name evidence="7" type="primary">LOC125314139</name>
</gene>
<dbReference type="CDD" id="cd10017">
    <property type="entry name" value="B3_DNA"/>
    <property type="match status" value="1"/>
</dbReference>
<dbReference type="InterPro" id="IPR015300">
    <property type="entry name" value="DNA-bd_pseudobarrel_sf"/>
</dbReference>
<keyword evidence="5" id="KW-0539">Nucleus</keyword>
<evidence type="ECO:0000256" key="4">
    <source>
        <dbReference type="ARBA" id="ARBA00023163"/>
    </source>
</evidence>
<dbReference type="PANTHER" id="PTHR34269">
    <property type="entry name" value="TRANSCRIPTION FACTOR B3-DOMAIN FAMILY-RELATED"/>
    <property type="match status" value="1"/>
</dbReference>
<evidence type="ECO:0000256" key="5">
    <source>
        <dbReference type="ARBA" id="ARBA00023242"/>
    </source>
</evidence>
<protein>
    <submittedName>
        <fullName evidence="7">B3 domain-containing protein At1g78640</fullName>
    </submittedName>
</protein>
<dbReference type="InterPro" id="IPR051442">
    <property type="entry name" value="B3_domain"/>
</dbReference>
<keyword evidence="2" id="KW-0805">Transcription regulation</keyword>
<evidence type="ECO:0000256" key="1">
    <source>
        <dbReference type="ARBA" id="ARBA00004123"/>
    </source>
</evidence>
<dbReference type="Proteomes" id="UP000827889">
    <property type="component" value="Chromosome 3"/>
</dbReference>
<dbReference type="PANTHER" id="PTHR34269:SF11">
    <property type="entry name" value="B3 DOMAIN PROTEIN"/>
    <property type="match status" value="1"/>
</dbReference>
<comment type="subcellular location">
    <subcellularLocation>
        <location evidence="1">Nucleus</location>
    </subcellularLocation>
</comment>
<accession>A0ABM3H4P7</accession>
<name>A0ABM3H4P7_9MYRT</name>
<keyword evidence="4" id="KW-0804">Transcription</keyword>
<organism evidence="6 7">
    <name type="scientific">Rhodamnia argentea</name>
    <dbReference type="NCBI Taxonomy" id="178133"/>
    <lineage>
        <taxon>Eukaryota</taxon>
        <taxon>Viridiplantae</taxon>
        <taxon>Streptophyta</taxon>
        <taxon>Embryophyta</taxon>
        <taxon>Tracheophyta</taxon>
        <taxon>Spermatophyta</taxon>
        <taxon>Magnoliopsida</taxon>
        <taxon>eudicotyledons</taxon>
        <taxon>Gunneridae</taxon>
        <taxon>Pentapetalae</taxon>
        <taxon>rosids</taxon>
        <taxon>malvids</taxon>
        <taxon>Myrtales</taxon>
        <taxon>Myrtaceae</taxon>
        <taxon>Myrtoideae</taxon>
        <taxon>Myrteae</taxon>
        <taxon>Australasian group</taxon>
        <taxon>Rhodamnia</taxon>
    </lineage>
</organism>